<dbReference type="GO" id="GO:0005737">
    <property type="term" value="C:cytoplasm"/>
    <property type="evidence" value="ECO:0007669"/>
    <property type="project" value="TreeGrafter"/>
</dbReference>
<evidence type="ECO:0000313" key="5">
    <source>
        <dbReference type="Proteomes" id="UP000009168"/>
    </source>
</evidence>
<dbReference type="RefSeq" id="XP_001028018.1">
    <property type="nucleotide sequence ID" value="XM_001028018.1"/>
</dbReference>
<evidence type="ECO:0000313" key="4">
    <source>
        <dbReference type="EMBL" id="EAS07776.1"/>
    </source>
</evidence>
<evidence type="ECO:0000256" key="1">
    <source>
        <dbReference type="ARBA" id="ARBA00022723"/>
    </source>
</evidence>
<dbReference type="Proteomes" id="UP000009168">
    <property type="component" value="Unassembled WGS sequence"/>
</dbReference>
<dbReference type="Gene3D" id="1.10.3210.10">
    <property type="entry name" value="Hypothetical protein af1432"/>
    <property type="match status" value="1"/>
</dbReference>
<dbReference type="GO" id="GO:0046872">
    <property type="term" value="F:metal ion binding"/>
    <property type="evidence" value="ECO:0007669"/>
    <property type="project" value="UniProtKB-KW"/>
</dbReference>
<dbReference type="GeneID" id="7839237"/>
<accession>I7MB71</accession>
<dbReference type="eggNOG" id="KOG3197">
    <property type="taxonomic scope" value="Eukaryota"/>
</dbReference>
<dbReference type="PANTHER" id="PTHR11845:SF13">
    <property type="entry name" value="5'-DEOXYNUCLEOTIDASE HDDC2"/>
    <property type="match status" value="1"/>
</dbReference>
<name>I7MB71_TETTS</name>
<dbReference type="GO" id="GO:0002953">
    <property type="term" value="F:5'-deoxynucleotidase activity"/>
    <property type="evidence" value="ECO:0007669"/>
    <property type="project" value="InterPro"/>
</dbReference>
<evidence type="ECO:0000256" key="2">
    <source>
        <dbReference type="ARBA" id="ARBA00022801"/>
    </source>
</evidence>
<reference evidence="5" key="1">
    <citation type="journal article" date="2006" name="PLoS Biol.">
        <title>Macronuclear genome sequence of the ciliate Tetrahymena thermophila, a model eukaryote.</title>
        <authorList>
            <person name="Eisen J.A."/>
            <person name="Coyne R.S."/>
            <person name="Wu M."/>
            <person name="Wu D."/>
            <person name="Thiagarajan M."/>
            <person name="Wortman J.R."/>
            <person name="Badger J.H."/>
            <person name="Ren Q."/>
            <person name="Amedeo P."/>
            <person name="Jones K.M."/>
            <person name="Tallon L.J."/>
            <person name="Delcher A.L."/>
            <person name="Salzberg S.L."/>
            <person name="Silva J.C."/>
            <person name="Haas B.J."/>
            <person name="Majoros W.H."/>
            <person name="Farzad M."/>
            <person name="Carlton J.M."/>
            <person name="Smith R.K. Jr."/>
            <person name="Garg J."/>
            <person name="Pearlman R.E."/>
            <person name="Karrer K.M."/>
            <person name="Sun L."/>
            <person name="Manning G."/>
            <person name="Elde N.C."/>
            <person name="Turkewitz A.P."/>
            <person name="Asai D.J."/>
            <person name="Wilkes D.E."/>
            <person name="Wang Y."/>
            <person name="Cai H."/>
            <person name="Collins K."/>
            <person name="Stewart B.A."/>
            <person name="Lee S.R."/>
            <person name="Wilamowska K."/>
            <person name="Weinberg Z."/>
            <person name="Ruzzo W.L."/>
            <person name="Wloga D."/>
            <person name="Gaertig J."/>
            <person name="Frankel J."/>
            <person name="Tsao C.-C."/>
            <person name="Gorovsky M.A."/>
            <person name="Keeling P.J."/>
            <person name="Waller R.F."/>
            <person name="Patron N.J."/>
            <person name="Cherry J.M."/>
            <person name="Stover N.A."/>
            <person name="Krieger C.J."/>
            <person name="del Toro C."/>
            <person name="Ryder H.F."/>
            <person name="Williamson S.C."/>
            <person name="Barbeau R.A."/>
            <person name="Hamilton E.P."/>
            <person name="Orias E."/>
        </authorList>
    </citation>
    <scope>NUCLEOTIDE SEQUENCE [LARGE SCALE GENOMIC DNA]</scope>
    <source>
        <strain evidence="5">SB210</strain>
    </source>
</reference>
<dbReference type="KEGG" id="tet:TTHERM_00525080"/>
<dbReference type="OrthoDB" id="442176at2759"/>
<keyword evidence="5" id="KW-1185">Reference proteome</keyword>
<gene>
    <name evidence="4" type="ORF">TTHERM_00525080</name>
</gene>
<organism evidence="4 5">
    <name type="scientific">Tetrahymena thermophila (strain SB210)</name>
    <dbReference type="NCBI Taxonomy" id="312017"/>
    <lineage>
        <taxon>Eukaryota</taxon>
        <taxon>Sar</taxon>
        <taxon>Alveolata</taxon>
        <taxon>Ciliophora</taxon>
        <taxon>Intramacronucleata</taxon>
        <taxon>Oligohymenophorea</taxon>
        <taxon>Hymenostomatida</taxon>
        <taxon>Tetrahymenina</taxon>
        <taxon>Tetrahymenidae</taxon>
        <taxon>Tetrahymena</taxon>
    </lineage>
</organism>
<evidence type="ECO:0000259" key="3">
    <source>
        <dbReference type="Pfam" id="PF13023"/>
    </source>
</evidence>
<dbReference type="SUPFAM" id="SSF109604">
    <property type="entry name" value="HD-domain/PDEase-like"/>
    <property type="match status" value="1"/>
</dbReference>
<keyword evidence="1" id="KW-0479">Metal-binding</keyword>
<dbReference type="AlphaFoldDB" id="I7MB71"/>
<dbReference type="InParanoid" id="I7MB71"/>
<dbReference type="EMBL" id="GG662209">
    <property type="protein sequence ID" value="EAS07776.1"/>
    <property type="molecule type" value="Genomic_DNA"/>
</dbReference>
<dbReference type="HOGENOM" id="CLU_039453_5_0_1"/>
<sequence length="219" mass="25587">MNTAQQQNMYLEFLSLAAKLKTTVRHSWPLGKNERRESVGDHSWRLVLMSLLYADKLSQPVDPLKCVLMASIHDLPEALCGDIPIINQDKNVKKQKDILEHQALIKMTESLDEDIKNKLRNAYDEYEAQQTVESKYVKALDKIEAFQQHNLDPLDTWEQKEKEMLFQDRYLMKHCQFDPFLKQLAQKVIDDGIQKLKDAGEDVEKIKEEAIQKDKLIDF</sequence>
<proteinExistence type="predicted"/>
<keyword evidence="2 4" id="KW-0378">Hydrolase</keyword>
<dbReference type="Pfam" id="PF13023">
    <property type="entry name" value="HD_3"/>
    <property type="match status" value="1"/>
</dbReference>
<dbReference type="InterPro" id="IPR006674">
    <property type="entry name" value="HD_domain"/>
</dbReference>
<dbReference type="PANTHER" id="PTHR11845">
    <property type="entry name" value="5'-DEOXYNUCLEOTIDASE HDDC2"/>
    <property type="match status" value="1"/>
</dbReference>
<feature type="domain" description="HD" evidence="3">
    <location>
        <begin position="18"/>
        <end position="162"/>
    </location>
</feature>
<protein>
    <submittedName>
        <fullName evidence="4">Hydrolase (HAD superfamily)</fullName>
    </submittedName>
</protein>
<dbReference type="InterPro" id="IPR039356">
    <property type="entry name" value="YfbR/HDDC2"/>
</dbReference>